<keyword evidence="1" id="KW-0812">Transmembrane</keyword>
<keyword evidence="1" id="KW-1133">Transmembrane helix</keyword>
<name>A0A6B3LIM3_VIBCL</name>
<feature type="transmembrane region" description="Helical" evidence="1">
    <location>
        <begin position="159"/>
        <end position="180"/>
    </location>
</feature>
<feature type="transmembrane region" description="Helical" evidence="1">
    <location>
        <begin position="7"/>
        <end position="27"/>
    </location>
</feature>
<organism evidence="2">
    <name type="scientific">Vibrio cholerae</name>
    <dbReference type="NCBI Taxonomy" id="666"/>
    <lineage>
        <taxon>Bacteria</taxon>
        <taxon>Pseudomonadati</taxon>
        <taxon>Pseudomonadota</taxon>
        <taxon>Gammaproteobacteria</taxon>
        <taxon>Vibrionales</taxon>
        <taxon>Vibrionaceae</taxon>
        <taxon>Vibrio</taxon>
    </lineage>
</organism>
<evidence type="ECO:0000256" key="1">
    <source>
        <dbReference type="SAM" id="Phobius"/>
    </source>
</evidence>
<gene>
    <name evidence="2" type="ORF">G3T61_16720</name>
</gene>
<feature type="transmembrane region" description="Helical" evidence="1">
    <location>
        <begin position="325"/>
        <end position="345"/>
    </location>
</feature>
<protein>
    <submittedName>
        <fullName evidence="2">Uncharacterized protein</fullName>
    </submittedName>
</protein>
<accession>A0A6B3LIM3</accession>
<reference evidence="2" key="1">
    <citation type="submission" date="2020-02" db="EMBL/GenBank/DDBJ databases">
        <title>Genome Announcements.</title>
        <authorList>
            <person name="Abdulabbas H.T."/>
            <person name="Bunyan I.A."/>
            <person name="Abdul-Lateef L.A."/>
        </authorList>
    </citation>
    <scope>NUCLEOTIDE SEQUENCE</scope>
    <source>
        <strain evidence="2">NAG1</strain>
    </source>
</reference>
<dbReference type="EMBL" id="JAAGVX010000016">
    <property type="protein sequence ID" value="NEM95833.1"/>
    <property type="molecule type" value="Genomic_DNA"/>
</dbReference>
<feature type="transmembrane region" description="Helical" evidence="1">
    <location>
        <begin position="228"/>
        <end position="250"/>
    </location>
</feature>
<proteinExistence type="predicted"/>
<feature type="transmembrane region" description="Helical" evidence="1">
    <location>
        <begin position="192"/>
        <end position="222"/>
    </location>
</feature>
<comment type="caution">
    <text evidence="2">The sequence shown here is derived from an EMBL/GenBank/DDBJ whole genome shotgun (WGS) entry which is preliminary data.</text>
</comment>
<feature type="transmembrane region" description="Helical" evidence="1">
    <location>
        <begin position="88"/>
        <end position="109"/>
    </location>
</feature>
<keyword evidence="1" id="KW-0472">Membrane</keyword>
<feature type="transmembrane region" description="Helical" evidence="1">
    <location>
        <begin position="130"/>
        <end position="153"/>
    </location>
</feature>
<dbReference type="AlphaFoldDB" id="A0A6B3LIM3"/>
<feature type="transmembrane region" description="Helical" evidence="1">
    <location>
        <begin position="39"/>
        <end position="57"/>
    </location>
</feature>
<dbReference type="RefSeq" id="WP_148520444.1">
    <property type="nucleotide sequence ID" value="NZ_JAAGVX010000016.1"/>
</dbReference>
<sequence length="396" mass="44578">MSIKRTLLWYLFIILPLFDMLNGYLVVNGAIDEGGVASPSQLARIVAVILLLITMYVDKINITIPILISSYILLVETFSGLFHHSVFGAIIGLTNAYKIVYLILLMFCLKNIINNRSDLEYMASMMGANLYIISCSIVFALITGLGNSTYGWGGGTKGFFASGNSLGIYLGAMSIAYLSLYKFNIISNRAFLFFPIVIFSILMLTSKAAIISSMLVAIYWVSFTKYRLPFYFLIFIVISFYLDDILIRLLSLFEVVISRFENSDSVFSFIASGRNEFVSSAIDVFFSQEPNYFRVLFGAGSFISYQIPNLNISYDTLETDLFDVIFMYGLFGCCLYLLFFSFYIYRLVMFLPLLVGFILIFGHSLVAGHVLFNGMSAIVITVYIVLSHSLKEVRNV</sequence>
<feature type="transmembrane region" description="Helical" evidence="1">
    <location>
        <begin position="357"/>
        <end position="386"/>
    </location>
</feature>
<feature type="transmembrane region" description="Helical" evidence="1">
    <location>
        <begin position="64"/>
        <end position="82"/>
    </location>
</feature>
<evidence type="ECO:0000313" key="2">
    <source>
        <dbReference type="EMBL" id="NEM95833.1"/>
    </source>
</evidence>